<protein>
    <submittedName>
        <fullName evidence="1">Uncharacterized protein</fullName>
    </submittedName>
</protein>
<comment type="caution">
    <text evidence="1">The sequence shown here is derived from an EMBL/GenBank/DDBJ whole genome shotgun (WGS) entry which is preliminary data.</text>
</comment>
<gene>
    <name evidence="1" type="ORF">QJS10_CPA01g02290</name>
</gene>
<dbReference type="Proteomes" id="UP001180020">
    <property type="component" value="Unassembled WGS sequence"/>
</dbReference>
<dbReference type="EMBL" id="JAUJYO010000001">
    <property type="protein sequence ID" value="KAK1324348.1"/>
    <property type="molecule type" value="Genomic_DNA"/>
</dbReference>
<accession>A0AAV9FHI8</accession>
<organism evidence="1 2">
    <name type="scientific">Acorus calamus</name>
    <name type="common">Sweet flag</name>
    <dbReference type="NCBI Taxonomy" id="4465"/>
    <lineage>
        <taxon>Eukaryota</taxon>
        <taxon>Viridiplantae</taxon>
        <taxon>Streptophyta</taxon>
        <taxon>Embryophyta</taxon>
        <taxon>Tracheophyta</taxon>
        <taxon>Spermatophyta</taxon>
        <taxon>Magnoliopsida</taxon>
        <taxon>Liliopsida</taxon>
        <taxon>Acoraceae</taxon>
        <taxon>Acorus</taxon>
    </lineage>
</organism>
<sequence length="93" mass="9842">MDGRSQTGGILSGFLLGPLSKKLGTSSVKKDSSLSGLNGYGRNINPLSSRLVLGLLCRNGLTNNSRWEPKNHNADNLCGGYLDDMEGKMSASV</sequence>
<proteinExistence type="predicted"/>
<evidence type="ECO:0000313" key="1">
    <source>
        <dbReference type="EMBL" id="KAK1324348.1"/>
    </source>
</evidence>
<dbReference type="AlphaFoldDB" id="A0AAV9FHI8"/>
<reference evidence="1" key="2">
    <citation type="submission" date="2023-06" db="EMBL/GenBank/DDBJ databases">
        <authorList>
            <person name="Ma L."/>
            <person name="Liu K.-W."/>
            <person name="Li Z."/>
            <person name="Hsiao Y.-Y."/>
            <person name="Qi Y."/>
            <person name="Fu T."/>
            <person name="Tang G."/>
            <person name="Zhang D."/>
            <person name="Sun W.-H."/>
            <person name="Liu D.-K."/>
            <person name="Li Y."/>
            <person name="Chen G.-Z."/>
            <person name="Liu X.-D."/>
            <person name="Liao X.-Y."/>
            <person name="Jiang Y.-T."/>
            <person name="Yu X."/>
            <person name="Hao Y."/>
            <person name="Huang J."/>
            <person name="Zhao X.-W."/>
            <person name="Ke S."/>
            <person name="Chen Y.-Y."/>
            <person name="Wu W.-L."/>
            <person name="Hsu J.-L."/>
            <person name="Lin Y.-F."/>
            <person name="Huang M.-D."/>
            <person name="Li C.-Y."/>
            <person name="Huang L."/>
            <person name="Wang Z.-W."/>
            <person name="Zhao X."/>
            <person name="Zhong W.-Y."/>
            <person name="Peng D.-H."/>
            <person name="Ahmad S."/>
            <person name="Lan S."/>
            <person name="Zhang J.-S."/>
            <person name="Tsai W.-C."/>
            <person name="Van De Peer Y."/>
            <person name="Liu Z.-J."/>
        </authorList>
    </citation>
    <scope>NUCLEOTIDE SEQUENCE</scope>
    <source>
        <strain evidence="1">CP</strain>
        <tissue evidence="1">Leaves</tissue>
    </source>
</reference>
<keyword evidence="2" id="KW-1185">Reference proteome</keyword>
<evidence type="ECO:0000313" key="2">
    <source>
        <dbReference type="Proteomes" id="UP001180020"/>
    </source>
</evidence>
<reference evidence="1" key="1">
    <citation type="journal article" date="2023" name="Nat. Commun.">
        <title>Diploid and tetraploid genomes of Acorus and the evolution of monocots.</title>
        <authorList>
            <person name="Ma L."/>
            <person name="Liu K.W."/>
            <person name="Li Z."/>
            <person name="Hsiao Y.Y."/>
            <person name="Qi Y."/>
            <person name="Fu T."/>
            <person name="Tang G.D."/>
            <person name="Zhang D."/>
            <person name="Sun W.H."/>
            <person name="Liu D.K."/>
            <person name="Li Y."/>
            <person name="Chen G.Z."/>
            <person name="Liu X.D."/>
            <person name="Liao X.Y."/>
            <person name="Jiang Y.T."/>
            <person name="Yu X."/>
            <person name="Hao Y."/>
            <person name="Huang J."/>
            <person name="Zhao X.W."/>
            <person name="Ke S."/>
            <person name="Chen Y.Y."/>
            <person name="Wu W.L."/>
            <person name="Hsu J.L."/>
            <person name="Lin Y.F."/>
            <person name="Huang M.D."/>
            <person name="Li C.Y."/>
            <person name="Huang L."/>
            <person name="Wang Z.W."/>
            <person name="Zhao X."/>
            <person name="Zhong W.Y."/>
            <person name="Peng D.H."/>
            <person name="Ahmad S."/>
            <person name="Lan S."/>
            <person name="Zhang J.S."/>
            <person name="Tsai W.C."/>
            <person name="Van de Peer Y."/>
            <person name="Liu Z.J."/>
        </authorList>
    </citation>
    <scope>NUCLEOTIDE SEQUENCE</scope>
    <source>
        <strain evidence="1">CP</strain>
    </source>
</reference>
<name>A0AAV9FHI8_ACOCL</name>